<protein>
    <submittedName>
        <fullName evidence="3">Uncharacterized protein</fullName>
    </submittedName>
</protein>
<accession>A0A1I7US62</accession>
<name>A0A1I7US62_9PELO</name>
<dbReference type="Proteomes" id="UP000095282">
    <property type="component" value="Unplaced"/>
</dbReference>
<organism evidence="2 3">
    <name type="scientific">Caenorhabditis tropicalis</name>
    <dbReference type="NCBI Taxonomy" id="1561998"/>
    <lineage>
        <taxon>Eukaryota</taxon>
        <taxon>Metazoa</taxon>
        <taxon>Ecdysozoa</taxon>
        <taxon>Nematoda</taxon>
        <taxon>Chromadorea</taxon>
        <taxon>Rhabditida</taxon>
        <taxon>Rhabditina</taxon>
        <taxon>Rhabditomorpha</taxon>
        <taxon>Rhabditoidea</taxon>
        <taxon>Rhabditidae</taxon>
        <taxon>Peloderinae</taxon>
        <taxon>Caenorhabditis</taxon>
    </lineage>
</organism>
<evidence type="ECO:0000256" key="1">
    <source>
        <dbReference type="SAM" id="MobiDB-lite"/>
    </source>
</evidence>
<dbReference type="WBParaSite" id="Csp11.Scaffold630.g18807.t1">
    <property type="protein sequence ID" value="Csp11.Scaffold630.g18807.t1"/>
    <property type="gene ID" value="Csp11.Scaffold630.g18807"/>
</dbReference>
<evidence type="ECO:0000313" key="3">
    <source>
        <dbReference type="WBParaSite" id="Csp11.Scaffold630.g18807.t1"/>
    </source>
</evidence>
<proteinExistence type="predicted"/>
<feature type="region of interest" description="Disordered" evidence="1">
    <location>
        <begin position="1"/>
        <end position="28"/>
    </location>
</feature>
<dbReference type="AlphaFoldDB" id="A0A1I7US62"/>
<sequence>MSGGEGSAHPDSTPIFIRNPNFPENKTTSNVQTLTVTTVVPPAEESWSIKKLFCSWWCFNIFSKAQVTPE</sequence>
<reference evidence="3" key="1">
    <citation type="submission" date="2016-11" db="UniProtKB">
        <authorList>
            <consortium name="WormBaseParasite"/>
        </authorList>
    </citation>
    <scope>IDENTIFICATION</scope>
</reference>
<evidence type="ECO:0000313" key="2">
    <source>
        <dbReference type="Proteomes" id="UP000095282"/>
    </source>
</evidence>
<keyword evidence="2" id="KW-1185">Reference proteome</keyword>